<dbReference type="Pfam" id="PF01476">
    <property type="entry name" value="LysM"/>
    <property type="match status" value="1"/>
</dbReference>
<dbReference type="CDD" id="cd00118">
    <property type="entry name" value="LysM"/>
    <property type="match status" value="1"/>
</dbReference>
<dbReference type="Pfam" id="PF01464">
    <property type="entry name" value="SLT"/>
    <property type="match status" value="1"/>
</dbReference>
<dbReference type="CDD" id="cd16894">
    <property type="entry name" value="MltD-like"/>
    <property type="match status" value="1"/>
</dbReference>
<sequence length="427" mass="46918">MRKFFTFITCVAALQVMKADRLFAQSPTADTAALLPVKEVAVSKYQDVIYKRRLDAIQKDVPLDYNNFVQGYIDAYMGRRDEIGRFIGLSKYYFPIYEKALRDAGVPEEIKYLSIVESALNPNAVSRVGAAGPWQFMSETAKIYGLKMTDYVDERRDPIQSSAAAAAYLRDAYQQFGDWLLAIASYNCGKSNVENALAKTGATDYWSIRTLLPAETRGYVPAYIAISYMMNYYPEHGVRAQPTDISMENDTLSINRMVPMNRLAAALGMDLKDLVVLNPGYRMLIVNGTATAPRQLLAPHTRKERFAILAEAVDNPTFVIPPYHPVYVPPPAPIKPPVIAVAPAAAKTMQAVAPAVTKTAPAVTTAEASGPKPNIPATYITKLGDTLADIATKYGLKVEDLMAWNKQLGSSKTIRLVAGLTVNLSRG</sequence>
<dbReference type="PANTHER" id="PTHR37423:SF2">
    <property type="entry name" value="MEMBRANE-BOUND LYTIC MUREIN TRANSGLYCOSYLASE C"/>
    <property type="match status" value="1"/>
</dbReference>
<dbReference type="PANTHER" id="PTHR37423">
    <property type="entry name" value="SOLUBLE LYTIC MUREIN TRANSGLYCOSYLASE-RELATED"/>
    <property type="match status" value="1"/>
</dbReference>
<dbReference type="Gene3D" id="3.10.350.10">
    <property type="entry name" value="LysM domain"/>
    <property type="match status" value="1"/>
</dbReference>
<accession>A0A1S9PBV4</accession>
<evidence type="ECO:0000256" key="1">
    <source>
        <dbReference type="ARBA" id="ARBA00007734"/>
    </source>
</evidence>
<dbReference type="AlphaFoldDB" id="A0A1S9PBV4"/>
<dbReference type="InterPro" id="IPR018392">
    <property type="entry name" value="LysM"/>
</dbReference>
<dbReference type="SUPFAM" id="SSF53955">
    <property type="entry name" value="Lysozyme-like"/>
    <property type="match status" value="1"/>
</dbReference>
<dbReference type="InterPro" id="IPR008258">
    <property type="entry name" value="Transglycosylase_SLT_dom_1"/>
</dbReference>
<comment type="caution">
    <text evidence="3">The sequence shown here is derived from an EMBL/GenBank/DDBJ whole genome shotgun (WGS) entry which is preliminary data.</text>
</comment>
<dbReference type="EMBL" id="MBTF01000023">
    <property type="protein sequence ID" value="OOQ58464.1"/>
    <property type="molecule type" value="Genomic_DNA"/>
</dbReference>
<dbReference type="Proteomes" id="UP000189739">
    <property type="component" value="Unassembled WGS sequence"/>
</dbReference>
<dbReference type="InterPro" id="IPR023346">
    <property type="entry name" value="Lysozyme-like_dom_sf"/>
</dbReference>
<dbReference type="RefSeq" id="WP_078349162.1">
    <property type="nucleotide sequence ID" value="NZ_MBTF01000023.1"/>
</dbReference>
<dbReference type="PROSITE" id="PS51782">
    <property type="entry name" value="LYSM"/>
    <property type="match status" value="1"/>
</dbReference>
<dbReference type="Gene3D" id="1.10.530.10">
    <property type="match status" value="1"/>
</dbReference>
<dbReference type="SUPFAM" id="SSF54106">
    <property type="entry name" value="LysM domain"/>
    <property type="match status" value="1"/>
</dbReference>
<dbReference type="InterPro" id="IPR036779">
    <property type="entry name" value="LysM_dom_sf"/>
</dbReference>
<protein>
    <recommendedName>
        <fullName evidence="2">LysM domain-containing protein</fullName>
    </recommendedName>
</protein>
<comment type="similarity">
    <text evidence="1">Belongs to the transglycosylase Slt family.</text>
</comment>
<dbReference type="SMART" id="SM00257">
    <property type="entry name" value="LysM"/>
    <property type="match status" value="1"/>
</dbReference>
<dbReference type="OrthoDB" id="9815002at2"/>
<evidence type="ECO:0000259" key="2">
    <source>
        <dbReference type="PROSITE" id="PS51782"/>
    </source>
</evidence>
<dbReference type="STRING" id="1792845.BC343_07270"/>
<organism evidence="3 4">
    <name type="scientific">Mucilaginibacter pedocola</name>
    <dbReference type="NCBI Taxonomy" id="1792845"/>
    <lineage>
        <taxon>Bacteria</taxon>
        <taxon>Pseudomonadati</taxon>
        <taxon>Bacteroidota</taxon>
        <taxon>Sphingobacteriia</taxon>
        <taxon>Sphingobacteriales</taxon>
        <taxon>Sphingobacteriaceae</taxon>
        <taxon>Mucilaginibacter</taxon>
    </lineage>
</organism>
<evidence type="ECO:0000313" key="4">
    <source>
        <dbReference type="Proteomes" id="UP000189739"/>
    </source>
</evidence>
<proteinExistence type="inferred from homology"/>
<evidence type="ECO:0000313" key="3">
    <source>
        <dbReference type="EMBL" id="OOQ58464.1"/>
    </source>
</evidence>
<feature type="domain" description="LysM" evidence="2">
    <location>
        <begin position="377"/>
        <end position="424"/>
    </location>
</feature>
<reference evidence="3 4" key="1">
    <citation type="submission" date="2016-07" db="EMBL/GenBank/DDBJ databases">
        <title>Genomic analysis of zinc-resistant bacterium Mucilaginibacter pedocola TBZ30.</title>
        <authorList>
            <person name="Huang J."/>
            <person name="Tang J."/>
        </authorList>
    </citation>
    <scope>NUCLEOTIDE SEQUENCE [LARGE SCALE GENOMIC DNA]</scope>
    <source>
        <strain evidence="3 4">TBZ30</strain>
    </source>
</reference>
<name>A0A1S9PBV4_9SPHI</name>
<keyword evidence="4" id="KW-1185">Reference proteome</keyword>
<gene>
    <name evidence="3" type="ORF">BC343_07270</name>
</gene>